<evidence type="ECO:0000256" key="1">
    <source>
        <dbReference type="ARBA" id="ARBA00004123"/>
    </source>
</evidence>
<organism evidence="8 9">
    <name type="scientific">Bugula neritina</name>
    <name type="common">Brown bryozoan</name>
    <name type="synonym">Sertularia neritina</name>
    <dbReference type="NCBI Taxonomy" id="10212"/>
    <lineage>
        <taxon>Eukaryota</taxon>
        <taxon>Metazoa</taxon>
        <taxon>Spiralia</taxon>
        <taxon>Lophotrochozoa</taxon>
        <taxon>Bryozoa</taxon>
        <taxon>Gymnolaemata</taxon>
        <taxon>Cheilostomatida</taxon>
        <taxon>Flustrina</taxon>
        <taxon>Buguloidea</taxon>
        <taxon>Bugulidae</taxon>
        <taxon>Bugula</taxon>
    </lineage>
</organism>
<keyword evidence="5" id="KW-0131">Cell cycle</keyword>
<dbReference type="OrthoDB" id="9940972at2759"/>
<evidence type="ECO:0000256" key="5">
    <source>
        <dbReference type="ARBA" id="ARBA00023306"/>
    </source>
</evidence>
<dbReference type="PANTHER" id="PTHR10265">
    <property type="entry name" value="CYCLIN-DEPENDENT KINASE INHIBITOR 1"/>
    <property type="match status" value="1"/>
</dbReference>
<feature type="domain" description="Cyclin-dependent kinase inhibitor" evidence="7">
    <location>
        <begin position="15"/>
        <end position="60"/>
    </location>
</feature>
<keyword evidence="9" id="KW-1185">Reference proteome</keyword>
<dbReference type="InterPro" id="IPR003175">
    <property type="entry name" value="CDI_dom"/>
</dbReference>
<comment type="caution">
    <text evidence="8">The sequence shown here is derived from an EMBL/GenBank/DDBJ whole genome shotgun (WGS) entry which is preliminary data.</text>
</comment>
<dbReference type="Proteomes" id="UP000593567">
    <property type="component" value="Unassembled WGS sequence"/>
</dbReference>
<dbReference type="InterPro" id="IPR044898">
    <property type="entry name" value="CDI_dom_sf"/>
</dbReference>
<evidence type="ECO:0000256" key="2">
    <source>
        <dbReference type="ARBA" id="ARBA00006726"/>
    </source>
</evidence>
<evidence type="ECO:0000256" key="3">
    <source>
        <dbReference type="ARBA" id="ARBA00023013"/>
    </source>
</evidence>
<dbReference type="GO" id="GO:0051726">
    <property type="term" value="P:regulation of cell cycle"/>
    <property type="evidence" value="ECO:0007669"/>
    <property type="project" value="InterPro"/>
</dbReference>
<keyword evidence="3" id="KW-0649">Protein kinase inhibitor</keyword>
<dbReference type="GO" id="GO:0005634">
    <property type="term" value="C:nucleus"/>
    <property type="evidence" value="ECO:0007669"/>
    <property type="project" value="UniProtKB-SubCell"/>
</dbReference>
<evidence type="ECO:0000256" key="6">
    <source>
        <dbReference type="SAM" id="MobiDB-lite"/>
    </source>
</evidence>
<reference evidence="8" key="1">
    <citation type="submission" date="2020-06" db="EMBL/GenBank/DDBJ databases">
        <title>Draft genome of Bugula neritina, a colonial animal packing powerful symbionts and potential medicines.</title>
        <authorList>
            <person name="Rayko M."/>
        </authorList>
    </citation>
    <scope>NUCLEOTIDE SEQUENCE [LARGE SCALE GENOMIC DNA]</scope>
    <source>
        <strain evidence="8">Kwan_BN1</strain>
    </source>
</reference>
<gene>
    <name evidence="8" type="ORF">EB796_013288</name>
</gene>
<dbReference type="EMBL" id="VXIV02001954">
    <property type="protein sequence ID" value="KAF6028399.1"/>
    <property type="molecule type" value="Genomic_DNA"/>
</dbReference>
<protein>
    <recommendedName>
        <fullName evidence="7">Cyclin-dependent kinase inhibitor domain-containing protein</fullName>
    </recommendedName>
</protein>
<evidence type="ECO:0000313" key="9">
    <source>
        <dbReference type="Proteomes" id="UP000593567"/>
    </source>
</evidence>
<dbReference type="Gene3D" id="4.10.365.10">
    <property type="entry name" value="p27"/>
    <property type="match status" value="1"/>
</dbReference>
<dbReference type="Pfam" id="PF02234">
    <property type="entry name" value="CDI"/>
    <property type="match status" value="1"/>
</dbReference>
<dbReference type="PANTHER" id="PTHR10265:SF45">
    <property type="entry name" value="DACAPO"/>
    <property type="match status" value="1"/>
</dbReference>
<comment type="similarity">
    <text evidence="2">Belongs to the CDI family.</text>
</comment>
<evidence type="ECO:0000313" key="8">
    <source>
        <dbReference type="EMBL" id="KAF6028399.1"/>
    </source>
</evidence>
<name>A0A7J7JPX6_BUGNE</name>
<accession>A0A7J7JPX6</accession>
<evidence type="ECO:0000259" key="7">
    <source>
        <dbReference type="Pfam" id="PF02234"/>
    </source>
</evidence>
<proteinExistence type="inferred from homology"/>
<feature type="region of interest" description="Disordered" evidence="6">
    <location>
        <begin position="68"/>
        <end position="98"/>
    </location>
</feature>
<evidence type="ECO:0000256" key="4">
    <source>
        <dbReference type="ARBA" id="ARBA00023242"/>
    </source>
</evidence>
<dbReference type="AlphaFoldDB" id="A0A7J7JPX6"/>
<comment type="subcellular location">
    <subcellularLocation>
        <location evidence="1">Nucleus</location>
    </subcellularLocation>
</comment>
<dbReference type="GO" id="GO:0004861">
    <property type="term" value="F:cyclin-dependent protein serine/threonine kinase inhibitor activity"/>
    <property type="evidence" value="ECO:0007669"/>
    <property type="project" value="InterPro"/>
</dbReference>
<sequence length="174" mass="19717">MDIKPSAELKKRLFNEPQSGENLQSDINNLLGEIQQADQLRWNFDFTRNVPLPGRFKWQLVSSSRHLEEMNNNDGGSKTPQTPSKSRFSKPESSVVASPSTQRIISEFFPLKKRCSPSTHGDEIRVKRARVSSPLLRNHEVKPTVSRTLSGTFRPIKSLSFENDGADCDIYESI</sequence>
<keyword evidence="4" id="KW-0539">Nucleus</keyword>